<dbReference type="InterPro" id="IPR036388">
    <property type="entry name" value="WH-like_DNA-bd_sf"/>
</dbReference>
<dbReference type="GO" id="GO:0003700">
    <property type="term" value="F:DNA-binding transcription factor activity"/>
    <property type="evidence" value="ECO:0007669"/>
    <property type="project" value="InterPro"/>
</dbReference>
<sequence>MACGVARKIAEGLDISIAPVREALRALEQEGQVMYRPWRG</sequence>
<dbReference type="PATRIC" id="fig|1469144.10.peg.4647"/>
<protein>
    <recommendedName>
        <fullName evidence="4">HTH gntR-type domain-containing protein</fullName>
    </recommendedName>
</protein>
<accession>A0A132MHS0</accession>
<proteinExistence type="predicted"/>
<feature type="domain" description="HTH gntR-type" evidence="4">
    <location>
        <begin position="7"/>
        <end position="40"/>
    </location>
</feature>
<dbReference type="Pfam" id="PF00392">
    <property type="entry name" value="GntR"/>
    <property type="match status" value="1"/>
</dbReference>
<evidence type="ECO:0000259" key="4">
    <source>
        <dbReference type="Pfam" id="PF00392"/>
    </source>
</evidence>
<evidence type="ECO:0000256" key="2">
    <source>
        <dbReference type="ARBA" id="ARBA00023125"/>
    </source>
</evidence>
<dbReference type="GO" id="GO:0003677">
    <property type="term" value="F:DNA binding"/>
    <property type="evidence" value="ECO:0007669"/>
    <property type="project" value="UniProtKB-KW"/>
</dbReference>
<dbReference type="Gene3D" id="1.10.10.10">
    <property type="entry name" value="Winged helix-like DNA-binding domain superfamily/Winged helix DNA-binding domain"/>
    <property type="match status" value="1"/>
</dbReference>
<dbReference type="SUPFAM" id="SSF46785">
    <property type="entry name" value="Winged helix' DNA-binding domain"/>
    <property type="match status" value="1"/>
</dbReference>
<dbReference type="InterPro" id="IPR000524">
    <property type="entry name" value="Tscrpt_reg_HTH_GntR"/>
</dbReference>
<dbReference type="EMBL" id="LAXD01000003">
    <property type="protein sequence ID" value="KWW97305.1"/>
    <property type="molecule type" value="Genomic_DNA"/>
</dbReference>
<evidence type="ECO:0000256" key="1">
    <source>
        <dbReference type="ARBA" id="ARBA00023015"/>
    </source>
</evidence>
<evidence type="ECO:0000313" key="6">
    <source>
        <dbReference type="Proteomes" id="UP000070188"/>
    </source>
</evidence>
<evidence type="ECO:0000313" key="5">
    <source>
        <dbReference type="EMBL" id="KWW97305.1"/>
    </source>
</evidence>
<comment type="caution">
    <text evidence="5">The sequence shown here is derived from an EMBL/GenBank/DDBJ whole genome shotgun (WGS) entry which is preliminary data.</text>
</comment>
<keyword evidence="1" id="KW-0805">Transcription regulation</keyword>
<dbReference type="InterPro" id="IPR036390">
    <property type="entry name" value="WH_DNA-bd_sf"/>
</dbReference>
<keyword evidence="2" id="KW-0238">DNA-binding</keyword>
<keyword evidence="6" id="KW-1185">Reference proteome</keyword>
<name>A0A132MHS0_9ACTN</name>
<reference evidence="6" key="1">
    <citation type="submission" date="2015-04" db="EMBL/GenBank/DDBJ databases">
        <title>Physiological reanalysis, assessment of diazotrophy, and genome sequences of multiple isolates of Streptomyces thermoautotrophicus.</title>
        <authorList>
            <person name="MacKellar D.C."/>
            <person name="Lieber L."/>
            <person name="Norman J."/>
            <person name="Bolger A."/>
            <person name="Tobin C."/>
            <person name="Murray J.W."/>
            <person name="Chang R."/>
            <person name="Ford T."/>
            <person name="Nguyen P.Q."/>
            <person name="Woodward J."/>
            <person name="Permingeat H."/>
            <person name="Joshi N.S."/>
            <person name="Silver P.A."/>
            <person name="Usadel B."/>
            <person name="Rutherford A.W."/>
            <person name="Friesen M."/>
            <person name="Prell J."/>
        </authorList>
    </citation>
    <scope>NUCLEOTIDE SEQUENCE [LARGE SCALE GENOMIC DNA]</scope>
    <source>
        <strain evidence="6">H1</strain>
    </source>
</reference>
<evidence type="ECO:0000256" key="3">
    <source>
        <dbReference type="ARBA" id="ARBA00023163"/>
    </source>
</evidence>
<organism evidence="5 6">
    <name type="scientific">Carbonactinospora thermoautotrophica</name>
    <dbReference type="NCBI Taxonomy" id="1469144"/>
    <lineage>
        <taxon>Bacteria</taxon>
        <taxon>Bacillati</taxon>
        <taxon>Actinomycetota</taxon>
        <taxon>Actinomycetes</taxon>
        <taxon>Kitasatosporales</taxon>
        <taxon>Carbonactinosporaceae</taxon>
        <taxon>Carbonactinospora</taxon>
    </lineage>
</organism>
<dbReference type="AlphaFoldDB" id="A0A132MHS0"/>
<keyword evidence="3" id="KW-0804">Transcription</keyword>
<dbReference type="Proteomes" id="UP000070188">
    <property type="component" value="Unassembled WGS sequence"/>
</dbReference>
<gene>
    <name evidence="5" type="ORF">LI90_4395</name>
</gene>